<feature type="chain" id="PRO_5046656512" description="Secreted protein" evidence="1">
    <location>
        <begin position="26"/>
        <end position="235"/>
    </location>
</feature>
<name>A0ABQ1F794_9SPHN</name>
<evidence type="ECO:0000256" key="1">
    <source>
        <dbReference type="SAM" id="SignalP"/>
    </source>
</evidence>
<reference evidence="3" key="1">
    <citation type="journal article" date="2019" name="Int. J. Syst. Evol. Microbiol.">
        <title>The Global Catalogue of Microorganisms (GCM) 10K type strain sequencing project: providing services to taxonomists for standard genome sequencing and annotation.</title>
        <authorList>
            <consortium name="The Broad Institute Genomics Platform"/>
            <consortium name="The Broad Institute Genome Sequencing Center for Infectious Disease"/>
            <person name="Wu L."/>
            <person name="Ma J."/>
        </authorList>
    </citation>
    <scope>NUCLEOTIDE SEQUENCE [LARGE SCALE GENOMIC DNA]</scope>
    <source>
        <strain evidence="3">CGMCC 1.15297</strain>
    </source>
</reference>
<evidence type="ECO:0000313" key="3">
    <source>
        <dbReference type="Proteomes" id="UP000603317"/>
    </source>
</evidence>
<evidence type="ECO:0008006" key="4">
    <source>
        <dbReference type="Google" id="ProtNLM"/>
    </source>
</evidence>
<protein>
    <recommendedName>
        <fullName evidence="4">Secreted protein</fullName>
    </recommendedName>
</protein>
<feature type="signal peptide" evidence="1">
    <location>
        <begin position="1"/>
        <end position="25"/>
    </location>
</feature>
<accession>A0ABQ1F794</accession>
<organism evidence="2 3">
    <name type="scientific">Blastomonas marina</name>
    <dbReference type="NCBI Taxonomy" id="1867408"/>
    <lineage>
        <taxon>Bacteria</taxon>
        <taxon>Pseudomonadati</taxon>
        <taxon>Pseudomonadota</taxon>
        <taxon>Alphaproteobacteria</taxon>
        <taxon>Sphingomonadales</taxon>
        <taxon>Sphingomonadaceae</taxon>
        <taxon>Blastomonas</taxon>
    </lineage>
</organism>
<dbReference type="RefSeq" id="WP_188641453.1">
    <property type="nucleotide sequence ID" value="NZ_BMID01000001.1"/>
</dbReference>
<proteinExistence type="predicted"/>
<dbReference type="EMBL" id="BMID01000001">
    <property type="protein sequence ID" value="GGA01429.1"/>
    <property type="molecule type" value="Genomic_DNA"/>
</dbReference>
<dbReference type="Proteomes" id="UP000603317">
    <property type="component" value="Unassembled WGS sequence"/>
</dbReference>
<keyword evidence="3" id="KW-1185">Reference proteome</keyword>
<sequence length="235" mass="24642">MKYVNNKVMAALLGVTVLASAPVVAQDKSGTNVGEDAGELNESGKLVEKAALGYRLAEYARAAEDPQAMLVAARILKGISLRSSDNTGEIVAEGDAKPETGKAAAAVTADTLLDEAAALAIDDDDLLAMIEDTRSAEAKGATNGPISISRWVPSSTAWNVDFNARGGEPLLVAARRDSATPVDMKVFDENGYLVCQDMSHNVVMRCQVNPAWTGPFRVQLINHGGSGSGVQLLTN</sequence>
<gene>
    <name evidence="2" type="ORF">GCM10010923_07740</name>
</gene>
<keyword evidence="1" id="KW-0732">Signal</keyword>
<evidence type="ECO:0000313" key="2">
    <source>
        <dbReference type="EMBL" id="GGA01429.1"/>
    </source>
</evidence>
<comment type="caution">
    <text evidence="2">The sequence shown here is derived from an EMBL/GenBank/DDBJ whole genome shotgun (WGS) entry which is preliminary data.</text>
</comment>